<dbReference type="SUPFAM" id="SSF53756">
    <property type="entry name" value="UDP-Glycosyltransferase/glycogen phosphorylase"/>
    <property type="match status" value="1"/>
</dbReference>
<protein>
    <recommendedName>
        <fullName evidence="5">Glycosyltransferase</fullName>
    </recommendedName>
</protein>
<evidence type="ECO:0008006" key="5">
    <source>
        <dbReference type="Google" id="ProtNLM"/>
    </source>
</evidence>
<dbReference type="GO" id="GO:0016757">
    <property type="term" value="F:glycosyltransferase activity"/>
    <property type="evidence" value="ECO:0007669"/>
    <property type="project" value="InterPro"/>
</dbReference>
<reference evidence="3 4" key="1">
    <citation type="journal article" date="2020" name="Microorganisms">
        <title>Osmotic Adaptation and Compatible Solute Biosynthesis of Phototrophic Bacteria as Revealed from Genome Analyses.</title>
        <authorList>
            <person name="Imhoff J.F."/>
            <person name="Rahn T."/>
            <person name="Kunzel S."/>
            <person name="Keller A."/>
            <person name="Neulinger S.C."/>
        </authorList>
    </citation>
    <scope>NUCLEOTIDE SEQUENCE [LARGE SCALE GENOMIC DNA]</scope>
    <source>
        <strain evidence="3 4">DSM 21303</strain>
    </source>
</reference>
<feature type="domain" description="Glycosyltransferase subfamily 4-like N-terminal" evidence="2">
    <location>
        <begin position="21"/>
        <end position="222"/>
    </location>
</feature>
<comment type="caution">
    <text evidence="3">The sequence shown here is derived from an EMBL/GenBank/DDBJ whole genome shotgun (WGS) entry which is preliminary data.</text>
</comment>
<organism evidence="3 4">
    <name type="scientific">Thiocapsa imhoffii</name>
    <dbReference type="NCBI Taxonomy" id="382777"/>
    <lineage>
        <taxon>Bacteria</taxon>
        <taxon>Pseudomonadati</taxon>
        <taxon>Pseudomonadota</taxon>
        <taxon>Gammaproteobacteria</taxon>
        <taxon>Chromatiales</taxon>
        <taxon>Chromatiaceae</taxon>
        <taxon>Thiocapsa</taxon>
    </lineage>
</organism>
<dbReference type="GO" id="GO:1901135">
    <property type="term" value="P:carbohydrate derivative metabolic process"/>
    <property type="evidence" value="ECO:0007669"/>
    <property type="project" value="UniProtKB-ARBA"/>
</dbReference>
<keyword evidence="4" id="KW-1185">Reference proteome</keyword>
<evidence type="ECO:0000259" key="1">
    <source>
        <dbReference type="Pfam" id="PF00534"/>
    </source>
</evidence>
<feature type="domain" description="Glycosyl transferase family 1" evidence="1">
    <location>
        <begin position="295"/>
        <end position="396"/>
    </location>
</feature>
<proteinExistence type="predicted"/>
<dbReference type="EMBL" id="NRSD01000009">
    <property type="protein sequence ID" value="MBK1645087.1"/>
    <property type="molecule type" value="Genomic_DNA"/>
</dbReference>
<evidence type="ECO:0000259" key="2">
    <source>
        <dbReference type="Pfam" id="PF13439"/>
    </source>
</evidence>
<dbReference type="InterPro" id="IPR028098">
    <property type="entry name" value="Glyco_trans_4-like_N"/>
</dbReference>
<dbReference type="AlphaFoldDB" id="A0A9X0WHZ6"/>
<dbReference type="RefSeq" id="WP_200387894.1">
    <property type="nucleotide sequence ID" value="NZ_NRSD01000009.1"/>
</dbReference>
<dbReference type="InterPro" id="IPR001296">
    <property type="entry name" value="Glyco_trans_1"/>
</dbReference>
<dbReference type="Pfam" id="PF13439">
    <property type="entry name" value="Glyco_transf_4"/>
    <property type="match status" value="1"/>
</dbReference>
<dbReference type="Gene3D" id="3.40.50.2000">
    <property type="entry name" value="Glycogen Phosphorylase B"/>
    <property type="match status" value="2"/>
</dbReference>
<dbReference type="PANTHER" id="PTHR12526">
    <property type="entry name" value="GLYCOSYLTRANSFERASE"/>
    <property type="match status" value="1"/>
</dbReference>
<evidence type="ECO:0000313" key="3">
    <source>
        <dbReference type="EMBL" id="MBK1645087.1"/>
    </source>
</evidence>
<dbReference type="Pfam" id="PF00534">
    <property type="entry name" value="Glycos_transf_1"/>
    <property type="match status" value="1"/>
</dbReference>
<name>A0A9X0WHZ6_9GAMM</name>
<sequence length="423" mass="46407">MMDKKSWRLRITLIHASDFGGGAERSVVTLHRALQALGHVSTLFVGRRQTDERGGVEIPYRRGVPGMRRLARTLEQRFGWQDIYNPSFRNLVRLIPPNTDVVHFHSLWGSNGFADLGALPAITARWPGVVTMRENWLVTGHCACFHDCDRWRTGCGRCPNLSLAPPIPRDGTAFNWRRKRSLIGRSRLRVVAISDWLKEVALASPILSGKTVTRIYNGIDLETFSPLEHHQRTELRQTLGIPADRVAVLLAGQTVEGIREGIATHHAVAALNQLTPGTVLPVVVGHSADRVAGQLRTEAIVLPFQRTPAEMARCFQGADLCLVTSEVEAFGRIGAESQACGTPVVAMGACAIPEVVRDGVGGILARVGDAATLAAAIERLARDPAERSRLGTQGREYVETHFDQRSIASRYVDLYREVLATGS</sequence>
<dbReference type="Proteomes" id="UP001138802">
    <property type="component" value="Unassembled WGS sequence"/>
</dbReference>
<evidence type="ECO:0000313" key="4">
    <source>
        <dbReference type="Proteomes" id="UP001138802"/>
    </source>
</evidence>
<accession>A0A9X0WHZ6</accession>
<gene>
    <name evidence="3" type="ORF">CKO25_10565</name>
</gene>